<evidence type="ECO:0000256" key="8">
    <source>
        <dbReference type="RuleBase" id="RU365068"/>
    </source>
</evidence>
<dbReference type="GO" id="GO:0005524">
    <property type="term" value="F:ATP binding"/>
    <property type="evidence" value="ECO:0007669"/>
    <property type="project" value="UniProtKB-UniRule"/>
</dbReference>
<dbReference type="Pfam" id="PF13959">
    <property type="entry name" value="CTE_SPB4"/>
    <property type="match status" value="1"/>
</dbReference>
<keyword evidence="5 8" id="KW-0694">RNA-binding</keyword>
<dbReference type="InterPro" id="IPR014001">
    <property type="entry name" value="Helicase_ATP-bd"/>
</dbReference>
<comment type="domain">
    <text evidence="8">The Q motif is unique to and characteristic of the DEAD box family of RNA helicases and controls ATP binding and hydrolysis.</text>
</comment>
<evidence type="ECO:0000256" key="2">
    <source>
        <dbReference type="ARBA" id="ARBA00022801"/>
    </source>
</evidence>
<evidence type="ECO:0000256" key="6">
    <source>
        <dbReference type="ARBA" id="ARBA00024357"/>
    </source>
</evidence>
<dbReference type="Proteomes" id="UP001295684">
    <property type="component" value="Unassembled WGS sequence"/>
</dbReference>
<evidence type="ECO:0000256" key="9">
    <source>
        <dbReference type="SAM" id="MobiDB-lite"/>
    </source>
</evidence>
<feature type="domain" description="Helicase ATP-binding" evidence="10">
    <location>
        <begin position="118"/>
        <end position="293"/>
    </location>
</feature>
<comment type="function">
    <text evidence="8">RNA helicase.</text>
</comment>
<evidence type="ECO:0000256" key="5">
    <source>
        <dbReference type="ARBA" id="ARBA00022884"/>
    </source>
</evidence>
<proteinExistence type="inferred from homology"/>
<reference evidence="12" key="1">
    <citation type="submission" date="2023-07" db="EMBL/GenBank/DDBJ databases">
        <authorList>
            <consortium name="AG Swart"/>
            <person name="Singh M."/>
            <person name="Singh A."/>
            <person name="Seah K."/>
            <person name="Emmerich C."/>
        </authorList>
    </citation>
    <scope>NUCLEOTIDE SEQUENCE</scope>
    <source>
        <strain evidence="12">DP1</strain>
    </source>
</reference>
<dbReference type="Pfam" id="PF00270">
    <property type="entry name" value="DEAD"/>
    <property type="match status" value="1"/>
</dbReference>
<feature type="domain" description="Helicase C-terminal" evidence="11">
    <location>
        <begin position="306"/>
        <end position="476"/>
    </location>
</feature>
<evidence type="ECO:0000256" key="3">
    <source>
        <dbReference type="ARBA" id="ARBA00022806"/>
    </source>
</evidence>
<dbReference type="GO" id="GO:0003723">
    <property type="term" value="F:RNA binding"/>
    <property type="evidence" value="ECO:0007669"/>
    <property type="project" value="UniProtKB-UniRule"/>
</dbReference>
<keyword evidence="2 8" id="KW-0378">Hydrolase</keyword>
<feature type="region of interest" description="Disordered" evidence="9">
    <location>
        <begin position="1"/>
        <end position="75"/>
    </location>
</feature>
<dbReference type="PROSITE" id="PS51192">
    <property type="entry name" value="HELICASE_ATP_BIND_1"/>
    <property type="match status" value="1"/>
</dbReference>
<dbReference type="GO" id="GO:0016787">
    <property type="term" value="F:hydrolase activity"/>
    <property type="evidence" value="ECO:0007669"/>
    <property type="project" value="UniProtKB-KW"/>
</dbReference>
<feature type="region of interest" description="Disordered" evidence="9">
    <location>
        <begin position="534"/>
        <end position="570"/>
    </location>
</feature>
<dbReference type="InterPro" id="IPR044773">
    <property type="entry name" value="DDX18/Has1_DEADc"/>
</dbReference>
<dbReference type="SMART" id="SM01178">
    <property type="entry name" value="DUF4217"/>
    <property type="match status" value="1"/>
</dbReference>
<dbReference type="AlphaFoldDB" id="A0AAD1XAD4"/>
<dbReference type="SUPFAM" id="SSF52540">
    <property type="entry name" value="P-loop containing nucleoside triphosphate hydrolases"/>
    <property type="match status" value="2"/>
</dbReference>
<comment type="similarity">
    <text evidence="6">Belongs to the DEAD box helicase family. DDX18/HAS1 subfamily.</text>
</comment>
<sequence>METKAVLKRKQKALAKKRELEIESQKAQEAAQEAVQEDTKTPDQDQDEGEGHQSDKEESSQKTAPENGPSAKILADGKEKEEYFAQVKFTDLEICDLTKKSIEKMQYEVCTPIQEKSIPQLLRGRDVLGAAKTGSGKTLAYMIPAVEMLFKAGFNIKNGTGVLVIAPTRELALQNYNVAKDLLFYHSKTHGVVMGGAKKSTEANMLKKGINLLVATPGRLLDHLENTDGFVFHNLKMLIIDEADAILKIGFEEEMNKILKLLPKERQTVLFSATQTKKVEDLCRVSLKDPYMVEINNKSLAPTVASLEQGFVKIESDVKFRLLFTFLRKNIKKKVMVFMSSCNAVKFYSDLLNYVDVPVKEIHGKQNQQKRTSTYFDFCEATEGVLICTDVAQRGLDFPAVDWIVQYDPPDDPAEYIHRVGRTARGSSSQGRALLFLLESELGFLHYLKKARIPLNEYEFPESKLANIGSQFEKLVERNYFLNQSAREAYRSYIQSYASHSHKDIFNVHELDLQKVSKSFGLAVPPRVNLNVKLGGKNSRKRNKVAAPVKGIKRSRHREKSYGDSRQFQR</sequence>
<evidence type="ECO:0000313" key="12">
    <source>
        <dbReference type="EMBL" id="CAI2363616.1"/>
    </source>
</evidence>
<comment type="caution">
    <text evidence="12">The sequence shown here is derived from an EMBL/GenBank/DDBJ whole genome shotgun (WGS) entry which is preliminary data.</text>
</comment>
<dbReference type="GO" id="GO:0003724">
    <property type="term" value="F:RNA helicase activity"/>
    <property type="evidence" value="ECO:0007669"/>
    <property type="project" value="UniProtKB-EC"/>
</dbReference>
<dbReference type="FunFam" id="3.40.50.300:FF:000379">
    <property type="entry name" value="RNA helicase"/>
    <property type="match status" value="1"/>
</dbReference>
<dbReference type="EMBL" id="CAMPGE010004768">
    <property type="protein sequence ID" value="CAI2363616.1"/>
    <property type="molecule type" value="Genomic_DNA"/>
</dbReference>
<keyword evidence="1 8" id="KW-0547">Nucleotide-binding</keyword>
<accession>A0AAD1XAD4</accession>
<evidence type="ECO:0000259" key="10">
    <source>
        <dbReference type="PROSITE" id="PS51192"/>
    </source>
</evidence>
<organism evidence="12 13">
    <name type="scientific">Euplotes crassus</name>
    <dbReference type="NCBI Taxonomy" id="5936"/>
    <lineage>
        <taxon>Eukaryota</taxon>
        <taxon>Sar</taxon>
        <taxon>Alveolata</taxon>
        <taxon>Ciliophora</taxon>
        <taxon>Intramacronucleata</taxon>
        <taxon>Spirotrichea</taxon>
        <taxon>Hypotrichia</taxon>
        <taxon>Euplotida</taxon>
        <taxon>Euplotidae</taxon>
        <taxon>Moneuplotes</taxon>
    </lineage>
</organism>
<dbReference type="PROSITE" id="PS51194">
    <property type="entry name" value="HELICASE_CTER"/>
    <property type="match status" value="1"/>
</dbReference>
<keyword evidence="13" id="KW-1185">Reference proteome</keyword>
<feature type="compositionally biased region" description="Basic residues" evidence="9">
    <location>
        <begin position="1"/>
        <end position="15"/>
    </location>
</feature>
<protein>
    <recommendedName>
        <fullName evidence="8">ATP-dependent RNA helicase</fullName>
        <ecNumber evidence="8">3.6.4.13</ecNumber>
    </recommendedName>
</protein>
<dbReference type="SMART" id="SM00490">
    <property type="entry name" value="HELICc"/>
    <property type="match status" value="1"/>
</dbReference>
<name>A0AAD1XAD4_EUPCR</name>
<dbReference type="InterPro" id="IPR025313">
    <property type="entry name" value="SPB4-like_CTE"/>
</dbReference>
<comment type="catalytic activity">
    <reaction evidence="7 8">
        <text>ATP + H2O = ADP + phosphate + H(+)</text>
        <dbReference type="Rhea" id="RHEA:13065"/>
        <dbReference type="ChEBI" id="CHEBI:15377"/>
        <dbReference type="ChEBI" id="CHEBI:15378"/>
        <dbReference type="ChEBI" id="CHEBI:30616"/>
        <dbReference type="ChEBI" id="CHEBI:43474"/>
        <dbReference type="ChEBI" id="CHEBI:456216"/>
        <dbReference type="EC" id="3.6.4.13"/>
    </reaction>
</comment>
<dbReference type="Pfam" id="PF00271">
    <property type="entry name" value="Helicase_C"/>
    <property type="match status" value="1"/>
</dbReference>
<dbReference type="InterPro" id="IPR011545">
    <property type="entry name" value="DEAD/DEAH_box_helicase_dom"/>
</dbReference>
<evidence type="ECO:0000256" key="7">
    <source>
        <dbReference type="ARBA" id="ARBA00047984"/>
    </source>
</evidence>
<gene>
    <name evidence="12" type="ORF">ECRASSUSDP1_LOCUS4952</name>
</gene>
<evidence type="ECO:0000259" key="11">
    <source>
        <dbReference type="PROSITE" id="PS51194"/>
    </source>
</evidence>
<keyword evidence="3 8" id="KW-0347">Helicase</keyword>
<dbReference type="CDD" id="cd17942">
    <property type="entry name" value="DEADc_DDX18"/>
    <property type="match status" value="1"/>
</dbReference>
<dbReference type="InterPro" id="IPR001650">
    <property type="entry name" value="Helicase_C-like"/>
</dbReference>
<feature type="compositionally biased region" description="Basic and acidic residues" evidence="9">
    <location>
        <begin position="37"/>
        <end position="60"/>
    </location>
</feature>
<keyword evidence="4 8" id="KW-0067">ATP-binding</keyword>
<dbReference type="PANTHER" id="PTHR24031">
    <property type="entry name" value="RNA HELICASE"/>
    <property type="match status" value="1"/>
</dbReference>
<evidence type="ECO:0000256" key="4">
    <source>
        <dbReference type="ARBA" id="ARBA00022840"/>
    </source>
</evidence>
<dbReference type="EC" id="3.6.4.13" evidence="8"/>
<dbReference type="Gene3D" id="3.40.50.300">
    <property type="entry name" value="P-loop containing nucleotide triphosphate hydrolases"/>
    <property type="match status" value="2"/>
</dbReference>
<evidence type="ECO:0000256" key="1">
    <source>
        <dbReference type="ARBA" id="ARBA00022741"/>
    </source>
</evidence>
<feature type="compositionally biased region" description="Basic and acidic residues" evidence="9">
    <location>
        <begin position="16"/>
        <end position="26"/>
    </location>
</feature>
<dbReference type="CDD" id="cd18787">
    <property type="entry name" value="SF2_C_DEAD"/>
    <property type="match status" value="1"/>
</dbReference>
<dbReference type="InterPro" id="IPR027417">
    <property type="entry name" value="P-loop_NTPase"/>
</dbReference>
<dbReference type="SMART" id="SM00487">
    <property type="entry name" value="DEXDc"/>
    <property type="match status" value="1"/>
</dbReference>
<evidence type="ECO:0000313" key="13">
    <source>
        <dbReference type="Proteomes" id="UP001295684"/>
    </source>
</evidence>